<dbReference type="Gene3D" id="3.30.565.10">
    <property type="entry name" value="Histidine kinase-like ATPase, C-terminal domain"/>
    <property type="match status" value="1"/>
</dbReference>
<keyword evidence="7" id="KW-1185">Reference proteome</keyword>
<dbReference type="RefSeq" id="WP_011139199.1">
    <property type="nucleotide sequence ID" value="NC_005090.1"/>
</dbReference>
<reference evidence="6 7" key="1">
    <citation type="journal article" date="2003" name="Proc. Natl. Acad. Sci. U.S.A.">
        <title>Complete genome sequence and analysis of Wolinella succinogenes.</title>
        <authorList>
            <person name="Baar C."/>
            <person name="Eppinger M."/>
            <person name="Raddatz G."/>
            <person name="Simon JM."/>
            <person name="Lanz C."/>
            <person name="Klimmek O."/>
            <person name="Nandakumar R."/>
            <person name="Gross R."/>
            <person name="Rosinus A."/>
            <person name="Keller H."/>
            <person name="Jagtap P."/>
            <person name="Linke B."/>
            <person name="Meyer F."/>
            <person name="Lederer H."/>
            <person name="Schuster S.C."/>
        </authorList>
    </citation>
    <scope>NUCLEOTIDE SEQUENCE [LARGE SCALE GENOMIC DNA]</scope>
    <source>
        <strain evidence="7">ATCC 29543 / DSM 1740 / CCUG 13145 / JCM 31913 / LMG 7466 / NCTC 11488 / FDC 602W</strain>
    </source>
</reference>
<dbReference type="InterPro" id="IPR005467">
    <property type="entry name" value="His_kinase_dom"/>
</dbReference>
<dbReference type="PRINTS" id="PR00344">
    <property type="entry name" value="BCTRLSENSOR"/>
</dbReference>
<dbReference type="InterPro" id="IPR000014">
    <property type="entry name" value="PAS"/>
</dbReference>
<evidence type="ECO:0000256" key="3">
    <source>
        <dbReference type="ARBA" id="ARBA00022553"/>
    </source>
</evidence>
<feature type="domain" description="Histidine kinase" evidence="5">
    <location>
        <begin position="376"/>
        <end position="588"/>
    </location>
</feature>
<keyword evidence="4" id="KW-1133">Transmembrane helix</keyword>
<dbReference type="InterPro" id="IPR013656">
    <property type="entry name" value="PAS_4"/>
</dbReference>
<dbReference type="eggNOG" id="COG4191">
    <property type="taxonomic scope" value="Bacteria"/>
</dbReference>
<gene>
    <name evidence="6" type="ordered locus">WS1340</name>
</gene>
<dbReference type="HOGENOM" id="CLU_462262_0_0_7"/>
<comment type="catalytic activity">
    <reaction evidence="1">
        <text>ATP + protein L-histidine = ADP + protein N-phospho-L-histidine.</text>
        <dbReference type="EC" id="2.7.13.3"/>
    </reaction>
</comment>
<proteinExistence type="predicted"/>
<dbReference type="Proteomes" id="UP000000422">
    <property type="component" value="Chromosome"/>
</dbReference>
<dbReference type="STRING" id="273121.WS1340"/>
<feature type="transmembrane region" description="Helical" evidence="4">
    <location>
        <begin position="6"/>
        <end position="26"/>
    </location>
</feature>
<dbReference type="KEGG" id="wsu:WS1340"/>
<evidence type="ECO:0000256" key="4">
    <source>
        <dbReference type="SAM" id="Phobius"/>
    </source>
</evidence>
<name>Q7M8X3_WOLSU</name>
<keyword evidence="3" id="KW-0597">Phosphoprotein</keyword>
<dbReference type="AlphaFoldDB" id="Q7M8X3"/>
<dbReference type="InterPro" id="IPR036097">
    <property type="entry name" value="HisK_dim/P_sf"/>
</dbReference>
<dbReference type="Gene3D" id="1.10.287.130">
    <property type="match status" value="1"/>
</dbReference>
<sequence>MVKENRWLFVLAFWGYTMGILIYMAFSYQSTKESILEGIDRNLHTAASAIPKILAEDFHDRAYGAGSISAEEDERNIVRLTQYARANGLHFLYTVIKEGEDYYLTTSSRSQEEERLGNYVQYFELYNDASSKLKAALGNRERGVDEYEDRWGSFRTIFIPQVSPGGRVYLACAEVDVAYVKKALSHQLYRVFGEGGFLILIALWVFRIFHGESDRQNKIIKNLIDTTDDLIFYKGVDGRYLGANKAFCDFFGKESMEGLSDADILDAEQLRLTQKSDEEVVRFRKNIRLEYGGGHPLRGRFFFSITKSPILLRGKVVGILGIARDFTREKLLEENRLELNRHLESRVQEEIRKNLENEQMLIQQSKMAAMGEMVGNIAHQWRQPLNVLGMILYQLKEESNEGKLTQSSVEGVYQESRRIIQLMSKTIDDFRDFFRPQRQRKRRSIKEMVTSTIRILDASLAYHGIECKVEIPPHLEISCVEGDFTQVILNLIGNARDAIQSNCPPQKIIHIQGYESEGAICLEVSDSGGGIPLEVAKRVFEPYFTTKKEGTGVGLYMSQVILKKHLQGEIELVDPECAKFRLKFFPSKEA</sequence>
<protein>
    <recommendedName>
        <fullName evidence="2">histidine kinase</fullName>
        <ecNumber evidence="2">2.7.13.3</ecNumber>
    </recommendedName>
</protein>
<dbReference type="PROSITE" id="PS50109">
    <property type="entry name" value="HIS_KIN"/>
    <property type="match status" value="1"/>
</dbReference>
<dbReference type="InterPro" id="IPR003594">
    <property type="entry name" value="HATPase_dom"/>
</dbReference>
<dbReference type="EMBL" id="BX571660">
    <property type="protein sequence ID" value="CAE10413.1"/>
    <property type="molecule type" value="Genomic_DNA"/>
</dbReference>
<dbReference type="SUPFAM" id="SSF47384">
    <property type="entry name" value="Homodimeric domain of signal transducing histidine kinase"/>
    <property type="match status" value="1"/>
</dbReference>
<dbReference type="InterPro" id="IPR036890">
    <property type="entry name" value="HATPase_C_sf"/>
</dbReference>
<dbReference type="SUPFAM" id="SSF55785">
    <property type="entry name" value="PYP-like sensor domain (PAS domain)"/>
    <property type="match status" value="1"/>
</dbReference>
<dbReference type="PANTHER" id="PTHR43065">
    <property type="entry name" value="SENSOR HISTIDINE KINASE"/>
    <property type="match status" value="1"/>
</dbReference>
<organism evidence="7">
    <name type="scientific">Wolinella succinogenes (strain ATCC 29543 / DSM 1740 / CCUG 13145 / JCM 31913 / LMG 7466 / NCTC 11488 / FDC 602W)</name>
    <name type="common">Vibrio succinogenes</name>
    <dbReference type="NCBI Taxonomy" id="273121"/>
    <lineage>
        <taxon>Bacteria</taxon>
        <taxon>Pseudomonadati</taxon>
        <taxon>Campylobacterota</taxon>
        <taxon>Epsilonproteobacteria</taxon>
        <taxon>Campylobacterales</taxon>
        <taxon>Helicobacteraceae</taxon>
        <taxon>Wolinella</taxon>
    </lineage>
</organism>
<keyword evidence="4" id="KW-0472">Membrane</keyword>
<dbReference type="NCBIfam" id="TIGR00229">
    <property type="entry name" value="sensory_box"/>
    <property type="match status" value="1"/>
</dbReference>
<dbReference type="SMART" id="SM00387">
    <property type="entry name" value="HATPase_c"/>
    <property type="match status" value="1"/>
</dbReference>
<dbReference type="InterPro" id="IPR004358">
    <property type="entry name" value="Sig_transdc_His_kin-like_C"/>
</dbReference>
<evidence type="ECO:0000313" key="7">
    <source>
        <dbReference type="Proteomes" id="UP000000422"/>
    </source>
</evidence>
<dbReference type="Pfam" id="PF02518">
    <property type="entry name" value="HATPase_c"/>
    <property type="match status" value="1"/>
</dbReference>
<dbReference type="GO" id="GO:0000155">
    <property type="term" value="F:phosphorelay sensor kinase activity"/>
    <property type="evidence" value="ECO:0007669"/>
    <property type="project" value="InterPro"/>
</dbReference>
<evidence type="ECO:0000259" key="5">
    <source>
        <dbReference type="PROSITE" id="PS50109"/>
    </source>
</evidence>
<dbReference type="PANTHER" id="PTHR43065:SF42">
    <property type="entry name" value="TWO-COMPONENT SENSOR PPRA"/>
    <property type="match status" value="1"/>
</dbReference>
<dbReference type="InterPro" id="IPR035965">
    <property type="entry name" value="PAS-like_dom_sf"/>
</dbReference>
<evidence type="ECO:0000313" key="6">
    <source>
        <dbReference type="EMBL" id="CAE10413.1"/>
    </source>
</evidence>
<evidence type="ECO:0000256" key="1">
    <source>
        <dbReference type="ARBA" id="ARBA00000085"/>
    </source>
</evidence>
<dbReference type="Gene3D" id="3.30.450.20">
    <property type="entry name" value="PAS domain"/>
    <property type="match status" value="1"/>
</dbReference>
<evidence type="ECO:0000256" key="2">
    <source>
        <dbReference type="ARBA" id="ARBA00012438"/>
    </source>
</evidence>
<dbReference type="CDD" id="cd00082">
    <property type="entry name" value="HisKA"/>
    <property type="match status" value="1"/>
</dbReference>
<dbReference type="InterPro" id="IPR003661">
    <property type="entry name" value="HisK_dim/P_dom"/>
</dbReference>
<dbReference type="SUPFAM" id="SSF55874">
    <property type="entry name" value="ATPase domain of HSP90 chaperone/DNA topoisomerase II/histidine kinase"/>
    <property type="match status" value="1"/>
</dbReference>
<keyword evidence="4" id="KW-0812">Transmembrane</keyword>
<dbReference type="EC" id="2.7.13.3" evidence="2"/>
<dbReference type="Pfam" id="PF08448">
    <property type="entry name" value="PAS_4"/>
    <property type="match status" value="1"/>
</dbReference>
<accession>Q7M8X3</accession>